<keyword evidence="9" id="KW-1185">Reference proteome</keyword>
<protein>
    <submittedName>
        <fullName evidence="8">Formate/nitrite transporter family protein</fullName>
    </submittedName>
</protein>
<keyword evidence="3 7" id="KW-0812">Transmembrane</keyword>
<organism evidence="8 9">
    <name type="scientific">Paenibacillus xerothermodurans</name>
    <dbReference type="NCBI Taxonomy" id="1977292"/>
    <lineage>
        <taxon>Bacteria</taxon>
        <taxon>Bacillati</taxon>
        <taxon>Bacillota</taxon>
        <taxon>Bacilli</taxon>
        <taxon>Bacillales</taxon>
        <taxon>Paenibacillaceae</taxon>
        <taxon>Paenibacillus</taxon>
    </lineage>
</organism>
<evidence type="ECO:0000256" key="1">
    <source>
        <dbReference type="ARBA" id="ARBA00004141"/>
    </source>
</evidence>
<evidence type="ECO:0000256" key="3">
    <source>
        <dbReference type="ARBA" id="ARBA00022692"/>
    </source>
</evidence>
<feature type="transmembrane region" description="Helical" evidence="7">
    <location>
        <begin position="57"/>
        <end position="78"/>
    </location>
</feature>
<evidence type="ECO:0000256" key="4">
    <source>
        <dbReference type="ARBA" id="ARBA00022989"/>
    </source>
</evidence>
<keyword evidence="5 7" id="KW-0472">Membrane</keyword>
<comment type="caution">
    <text evidence="8">The sequence shown here is derived from an EMBL/GenBank/DDBJ whole genome shotgun (WGS) entry which is preliminary data.</text>
</comment>
<feature type="transmembrane region" description="Helical" evidence="7">
    <location>
        <begin position="155"/>
        <end position="177"/>
    </location>
</feature>
<dbReference type="GO" id="GO:0015499">
    <property type="term" value="F:formate transmembrane transporter activity"/>
    <property type="evidence" value="ECO:0007669"/>
    <property type="project" value="TreeGrafter"/>
</dbReference>
<reference evidence="8" key="1">
    <citation type="submission" date="2018-06" db="EMBL/GenBank/DDBJ databases">
        <title>Paenibacillus xerothermodurans sp. nov. an extremely dry heat resistant spore forming bacterium isolated from the soil of Cape Canaveral, Florida.</title>
        <authorList>
            <person name="Seuylemezian A."/>
            <person name="Kaur N."/>
            <person name="Patil P."/>
            <person name="Patil P."/>
            <person name="Mayilraj S."/>
            <person name="Vaishampayan P."/>
        </authorList>
    </citation>
    <scope>NUCLEOTIDE SEQUENCE [LARGE SCALE GENOMIC DNA]</scope>
    <source>
        <strain evidence="8">ATCC 27380</strain>
    </source>
</reference>
<sequence length="258" mass="27744">MGYNTPQRVAELSVEAGVRKVSLPLPTMLALGFLAGAFISLGYLLDIRVSGNLPHEWGSFAGFLGAAVFPLGLILTIVAGGELLTGNMMLVAMATLAGKVTTGQLVRNWVWIGLSNFVGAVFVAYFFGYVVGLTAEGPYLAKTVAFSNAKLDDTFGQAFVSGIGCNWLVGLAVWLAYCADDVAGKIWAIWWPIMGFVATGFQHVVANMFVIPAAIFVGEASWWDWFMNFIPVLLGNAVGGTVFVSVFYWISYIKGRTI</sequence>
<dbReference type="NCBIfam" id="TIGR00790">
    <property type="entry name" value="fnt"/>
    <property type="match status" value="1"/>
</dbReference>
<evidence type="ECO:0000313" key="8">
    <source>
        <dbReference type="EMBL" id="PZE20189.1"/>
    </source>
</evidence>
<dbReference type="OrthoDB" id="9786493at2"/>
<feature type="transmembrane region" description="Helical" evidence="7">
    <location>
        <begin position="109"/>
        <end position="135"/>
    </location>
</feature>
<dbReference type="InterPro" id="IPR023271">
    <property type="entry name" value="Aquaporin-like"/>
</dbReference>
<dbReference type="Proteomes" id="UP000214746">
    <property type="component" value="Unassembled WGS sequence"/>
</dbReference>
<keyword evidence="4 7" id="KW-1133">Transmembrane helix</keyword>
<dbReference type="Gene3D" id="1.20.1080.10">
    <property type="entry name" value="Glycerol uptake facilitator protein"/>
    <property type="match status" value="1"/>
</dbReference>
<dbReference type="EMBL" id="NHRJ02000009">
    <property type="protein sequence ID" value="PZE20189.1"/>
    <property type="molecule type" value="Genomic_DNA"/>
</dbReference>
<dbReference type="AlphaFoldDB" id="A0A2W1N6A9"/>
<dbReference type="PANTHER" id="PTHR30520">
    <property type="entry name" value="FORMATE TRANSPORTER-RELATED"/>
    <property type="match status" value="1"/>
</dbReference>
<accession>A0A2W1N6A9</accession>
<comment type="similarity">
    <text evidence="6">Belongs to the FNT transporter (TC 1.A.16) family.</text>
</comment>
<evidence type="ECO:0000256" key="2">
    <source>
        <dbReference type="ARBA" id="ARBA00022448"/>
    </source>
</evidence>
<proteinExistence type="inferred from homology"/>
<feature type="transmembrane region" description="Helical" evidence="7">
    <location>
        <begin position="189"/>
        <end position="217"/>
    </location>
</feature>
<evidence type="ECO:0000256" key="7">
    <source>
        <dbReference type="SAM" id="Phobius"/>
    </source>
</evidence>
<dbReference type="PANTHER" id="PTHR30520:SF6">
    <property type="entry name" value="FORMATE_NITRATE FAMILY TRANSPORTER (EUROFUNG)"/>
    <property type="match status" value="1"/>
</dbReference>
<dbReference type="InterPro" id="IPR000292">
    <property type="entry name" value="For/NO2_transpt"/>
</dbReference>
<dbReference type="GO" id="GO:0005886">
    <property type="term" value="C:plasma membrane"/>
    <property type="evidence" value="ECO:0007669"/>
    <property type="project" value="TreeGrafter"/>
</dbReference>
<gene>
    <name evidence="8" type="ORF">CBW46_014975</name>
</gene>
<feature type="transmembrane region" description="Helical" evidence="7">
    <location>
        <begin position="25"/>
        <end position="45"/>
    </location>
</feature>
<dbReference type="RefSeq" id="WP_089200803.1">
    <property type="nucleotide sequence ID" value="NZ_NHRJ02000009.1"/>
</dbReference>
<evidence type="ECO:0000256" key="6">
    <source>
        <dbReference type="ARBA" id="ARBA00049660"/>
    </source>
</evidence>
<feature type="transmembrane region" description="Helical" evidence="7">
    <location>
        <begin position="229"/>
        <end position="250"/>
    </location>
</feature>
<dbReference type="Pfam" id="PF01226">
    <property type="entry name" value="Form_Nir_trans"/>
    <property type="match status" value="1"/>
</dbReference>
<dbReference type="FunFam" id="1.20.1080.10:FF:000011">
    <property type="entry name" value="Formate family transporter"/>
    <property type="match status" value="1"/>
</dbReference>
<evidence type="ECO:0000256" key="5">
    <source>
        <dbReference type="ARBA" id="ARBA00023136"/>
    </source>
</evidence>
<keyword evidence="2" id="KW-0813">Transport</keyword>
<name>A0A2W1N6A9_PAEXE</name>
<evidence type="ECO:0000313" key="9">
    <source>
        <dbReference type="Proteomes" id="UP000214746"/>
    </source>
</evidence>
<comment type="subcellular location">
    <subcellularLocation>
        <location evidence="1">Membrane</location>
        <topology evidence="1">Multi-pass membrane protein</topology>
    </subcellularLocation>
</comment>